<evidence type="ECO:0000256" key="1">
    <source>
        <dbReference type="SAM" id="MobiDB-lite"/>
    </source>
</evidence>
<sequence>MKGPAPLTTAEGVRKACDDKDKDSNTVDNDIPGEFW</sequence>
<feature type="region of interest" description="Disordered" evidence="1">
    <location>
        <begin position="1"/>
        <end position="36"/>
    </location>
</feature>
<organism evidence="2 3">
    <name type="scientific">Strongylus vulgaris</name>
    <name type="common">Blood worm</name>
    <dbReference type="NCBI Taxonomy" id="40348"/>
    <lineage>
        <taxon>Eukaryota</taxon>
        <taxon>Metazoa</taxon>
        <taxon>Ecdysozoa</taxon>
        <taxon>Nematoda</taxon>
        <taxon>Chromadorea</taxon>
        <taxon>Rhabditida</taxon>
        <taxon>Rhabditina</taxon>
        <taxon>Rhabditomorpha</taxon>
        <taxon>Strongyloidea</taxon>
        <taxon>Strongylidae</taxon>
        <taxon>Strongylus</taxon>
    </lineage>
</organism>
<accession>A0A3P7KV79</accession>
<dbReference type="AlphaFoldDB" id="A0A3P7KV79"/>
<protein>
    <submittedName>
        <fullName evidence="2">Uncharacterized protein</fullName>
    </submittedName>
</protein>
<dbReference type="EMBL" id="UYYB01018771">
    <property type="protein sequence ID" value="VDM71092.1"/>
    <property type="molecule type" value="Genomic_DNA"/>
</dbReference>
<feature type="compositionally biased region" description="Basic and acidic residues" evidence="1">
    <location>
        <begin position="12"/>
        <end position="25"/>
    </location>
</feature>
<gene>
    <name evidence="2" type="ORF">SVUK_LOCUS6090</name>
</gene>
<dbReference type="Proteomes" id="UP000270094">
    <property type="component" value="Unassembled WGS sequence"/>
</dbReference>
<keyword evidence="3" id="KW-1185">Reference proteome</keyword>
<reference evidence="2 3" key="1">
    <citation type="submission" date="2018-11" db="EMBL/GenBank/DDBJ databases">
        <authorList>
            <consortium name="Pathogen Informatics"/>
        </authorList>
    </citation>
    <scope>NUCLEOTIDE SEQUENCE [LARGE SCALE GENOMIC DNA]</scope>
</reference>
<evidence type="ECO:0000313" key="3">
    <source>
        <dbReference type="Proteomes" id="UP000270094"/>
    </source>
</evidence>
<name>A0A3P7KV79_STRVU</name>
<evidence type="ECO:0000313" key="2">
    <source>
        <dbReference type="EMBL" id="VDM71092.1"/>
    </source>
</evidence>
<proteinExistence type="predicted"/>